<dbReference type="AlphaFoldDB" id="A0A8C5Q3G1"/>
<proteinExistence type="predicted"/>
<keyword evidence="2" id="KW-0813">Transport</keyword>
<dbReference type="InterPro" id="IPR015943">
    <property type="entry name" value="WD40/YVTN_repeat-like_dom_sf"/>
</dbReference>
<feature type="repeat" description="WD" evidence="11">
    <location>
        <begin position="158"/>
        <end position="181"/>
    </location>
</feature>
<evidence type="ECO:0000256" key="9">
    <source>
        <dbReference type="ARBA" id="ARBA00022989"/>
    </source>
</evidence>
<keyword evidence="3 11" id="KW-0853">WD repeat</keyword>
<reference evidence="13" key="2">
    <citation type="submission" date="2025-09" db="UniProtKB">
        <authorList>
            <consortium name="Ensembl"/>
        </authorList>
    </citation>
    <scope>IDENTIFICATION</scope>
</reference>
<dbReference type="GO" id="GO:0005789">
    <property type="term" value="C:endoplasmic reticulum membrane"/>
    <property type="evidence" value="ECO:0007669"/>
    <property type="project" value="UniProtKB-SubCell"/>
</dbReference>
<keyword evidence="6" id="KW-0256">Endoplasmic reticulum</keyword>
<keyword evidence="14" id="KW-1185">Reference proteome</keyword>
<protein>
    <submittedName>
        <fullName evidence="13">Prolactin regulatory element binding</fullName>
    </submittedName>
</protein>
<keyword evidence="9" id="KW-1133">Transmembrane helix</keyword>
<dbReference type="PANTHER" id="PTHR23284">
    <property type="entry name" value="PROLACTIN REGULATORY ELEMENT BINDING PROTEIN"/>
    <property type="match status" value="1"/>
</dbReference>
<dbReference type="GO" id="GO:0005085">
    <property type="term" value="F:guanyl-nucleotide exchange factor activity"/>
    <property type="evidence" value="ECO:0007669"/>
    <property type="project" value="InterPro"/>
</dbReference>
<dbReference type="GO" id="GO:0006888">
    <property type="term" value="P:endoplasmic reticulum to Golgi vesicle-mediated transport"/>
    <property type="evidence" value="ECO:0007669"/>
    <property type="project" value="TreeGrafter"/>
</dbReference>
<evidence type="ECO:0000256" key="8">
    <source>
        <dbReference type="ARBA" id="ARBA00022927"/>
    </source>
</evidence>
<organism evidence="13 14">
    <name type="scientific">Leptobrachium leishanense</name>
    <name type="common">Leishan spiny toad</name>
    <dbReference type="NCBI Taxonomy" id="445787"/>
    <lineage>
        <taxon>Eukaryota</taxon>
        <taxon>Metazoa</taxon>
        <taxon>Chordata</taxon>
        <taxon>Craniata</taxon>
        <taxon>Vertebrata</taxon>
        <taxon>Euteleostomi</taxon>
        <taxon>Amphibia</taxon>
        <taxon>Batrachia</taxon>
        <taxon>Anura</taxon>
        <taxon>Pelobatoidea</taxon>
        <taxon>Megophryidae</taxon>
        <taxon>Leptobrachium</taxon>
    </lineage>
</organism>
<dbReference type="PROSITE" id="PS50082">
    <property type="entry name" value="WD_REPEATS_2"/>
    <property type="match status" value="1"/>
</dbReference>
<evidence type="ECO:0000256" key="5">
    <source>
        <dbReference type="ARBA" id="ARBA00022737"/>
    </source>
</evidence>
<evidence type="ECO:0000256" key="11">
    <source>
        <dbReference type="PROSITE-ProRule" id="PRU00221"/>
    </source>
</evidence>
<dbReference type="InterPro" id="IPR001680">
    <property type="entry name" value="WD40_rpt"/>
</dbReference>
<dbReference type="GO" id="GO:0015031">
    <property type="term" value="P:protein transport"/>
    <property type="evidence" value="ECO:0007669"/>
    <property type="project" value="UniProtKB-KW"/>
</dbReference>
<evidence type="ECO:0000313" key="14">
    <source>
        <dbReference type="Proteomes" id="UP000694569"/>
    </source>
</evidence>
<evidence type="ECO:0000256" key="10">
    <source>
        <dbReference type="ARBA" id="ARBA00023136"/>
    </source>
</evidence>
<dbReference type="GeneTree" id="ENSGT00390000018031"/>
<comment type="subcellular location">
    <subcellularLocation>
        <location evidence="1">Endoplasmic reticulum membrane</location>
        <topology evidence="1">Single-pass membrane protein</topology>
    </subcellularLocation>
</comment>
<evidence type="ECO:0000256" key="3">
    <source>
        <dbReference type="ARBA" id="ARBA00022574"/>
    </source>
</evidence>
<dbReference type="PANTHER" id="PTHR23284:SF0">
    <property type="entry name" value="PROLACTIN REGULATORY ELEMENT-BINDING PROTEIN"/>
    <property type="match status" value="1"/>
</dbReference>
<gene>
    <name evidence="13" type="primary">PREB</name>
</gene>
<dbReference type="SMART" id="SM00320">
    <property type="entry name" value="WD40"/>
    <property type="match status" value="3"/>
</dbReference>
<dbReference type="OrthoDB" id="2013972at2759"/>
<keyword evidence="10" id="KW-0472">Membrane</keyword>
<keyword evidence="4" id="KW-0812">Transmembrane</keyword>
<evidence type="ECO:0000256" key="7">
    <source>
        <dbReference type="ARBA" id="ARBA00022892"/>
    </source>
</evidence>
<dbReference type="Pfam" id="PF00400">
    <property type="entry name" value="WD40"/>
    <property type="match status" value="1"/>
</dbReference>
<dbReference type="InterPro" id="IPR045260">
    <property type="entry name" value="Sec12-like"/>
</dbReference>
<feature type="region of interest" description="Disordered" evidence="12">
    <location>
        <begin position="101"/>
        <end position="135"/>
    </location>
</feature>
<evidence type="ECO:0000256" key="1">
    <source>
        <dbReference type="ARBA" id="ARBA00004389"/>
    </source>
</evidence>
<reference evidence="13" key="1">
    <citation type="submission" date="2025-08" db="UniProtKB">
        <authorList>
            <consortium name="Ensembl"/>
        </authorList>
    </citation>
    <scope>IDENTIFICATION</scope>
</reference>
<name>A0A8C5Q3G1_9ANUR</name>
<evidence type="ECO:0000256" key="6">
    <source>
        <dbReference type="ARBA" id="ARBA00022824"/>
    </source>
</evidence>
<evidence type="ECO:0000256" key="2">
    <source>
        <dbReference type="ARBA" id="ARBA00022448"/>
    </source>
</evidence>
<dbReference type="Ensembl" id="ENSLLET00000032189.1">
    <property type="protein sequence ID" value="ENSLLEP00000031000.1"/>
    <property type="gene ID" value="ENSLLEG00000019626.1"/>
</dbReference>
<keyword evidence="8" id="KW-0653">Protein transport</keyword>
<dbReference type="InterPro" id="IPR011047">
    <property type="entry name" value="Quinoprotein_ADH-like_sf"/>
</dbReference>
<evidence type="ECO:0000313" key="13">
    <source>
        <dbReference type="Ensembl" id="ENSLLEP00000031000.1"/>
    </source>
</evidence>
<dbReference type="SUPFAM" id="SSF50998">
    <property type="entry name" value="Quinoprotein alcohol dehydrogenase-like"/>
    <property type="match status" value="1"/>
</dbReference>
<accession>A0A8C5Q3G1</accession>
<feature type="compositionally biased region" description="Basic and acidic residues" evidence="12">
    <location>
        <begin position="122"/>
        <end position="135"/>
    </location>
</feature>
<dbReference type="Gene3D" id="2.130.10.10">
    <property type="entry name" value="YVTN repeat-like/Quinoprotein amine dehydrogenase"/>
    <property type="match status" value="1"/>
</dbReference>
<evidence type="ECO:0000256" key="4">
    <source>
        <dbReference type="ARBA" id="ARBA00022692"/>
    </source>
</evidence>
<sequence length="426" mass="47243">MGRRRHPDFYRAPFPLYSIRIHRESGLVVTAGGGGSSNTGIRNAMHFLQLEQISGRLSISLLHSHDTGSRATMNLAMHGNSLAAGQDNMCHVLRFNVTAQGAHPENTGNSDRGSSKRKPVKRASEDKSDLTRDESAQIVVETQHAVQTDFSPDSLQKAVCFNPEGTRLLTGGVDGHVRVWEFPVMKKLLDFKAHEGEIEDVAVSLENKLVTIGQDFRCCVWEADQLLSELRWNENLPNIPDKMYRYRACRFGKVEDEKGSLRLYTVQIPHKRERRPPPCYITKWDGIRFLPLLTQPCGNEVISCLAVSDAGTFLGLGTITGSVAIYISFSLTKLYYVEEAHGIVVTDLAFLPETARGCELQGDNETALLSVAVDSRCLLHLIPTRRTYPYKQNPIIASAERATQQSNISILNSCRESNVSPAGTSC</sequence>
<dbReference type="Proteomes" id="UP000694569">
    <property type="component" value="Unplaced"/>
</dbReference>
<evidence type="ECO:0000256" key="12">
    <source>
        <dbReference type="SAM" id="MobiDB-lite"/>
    </source>
</evidence>
<keyword evidence="7" id="KW-0931">ER-Golgi transport</keyword>
<dbReference type="GO" id="GO:0003400">
    <property type="term" value="P:regulation of COPII vesicle coating"/>
    <property type="evidence" value="ECO:0007669"/>
    <property type="project" value="TreeGrafter"/>
</dbReference>
<keyword evidence="5" id="KW-0677">Repeat</keyword>